<reference evidence="1" key="1">
    <citation type="submission" date="2014-09" db="EMBL/GenBank/DDBJ databases">
        <authorList>
            <person name="Magalhaes I.L.F."/>
            <person name="Oliveira U."/>
            <person name="Santos F.R."/>
            <person name="Vidigal T.H.D.A."/>
            <person name="Brescovit A.D."/>
            <person name="Santos A.J."/>
        </authorList>
    </citation>
    <scope>NUCLEOTIDE SEQUENCE</scope>
    <source>
        <tissue evidence="1">Shoot tissue taken approximately 20 cm above the soil surface</tissue>
    </source>
</reference>
<sequence>MSHNQQPQDIGAKNIHTSLTQNNIDTGCRHASCFADTLVSGYT</sequence>
<protein>
    <submittedName>
        <fullName evidence="1">Uncharacterized protein</fullName>
    </submittedName>
</protein>
<accession>A0A0A9F1N3</accession>
<reference evidence="1" key="2">
    <citation type="journal article" date="2015" name="Data Brief">
        <title>Shoot transcriptome of the giant reed, Arundo donax.</title>
        <authorList>
            <person name="Barrero R.A."/>
            <person name="Guerrero F.D."/>
            <person name="Moolhuijzen P."/>
            <person name="Goolsby J.A."/>
            <person name="Tidwell J."/>
            <person name="Bellgard S.E."/>
            <person name="Bellgard M.I."/>
        </authorList>
    </citation>
    <scope>NUCLEOTIDE SEQUENCE</scope>
    <source>
        <tissue evidence="1">Shoot tissue taken approximately 20 cm above the soil surface</tissue>
    </source>
</reference>
<dbReference type="AlphaFoldDB" id="A0A0A9F1N3"/>
<name>A0A0A9F1N3_ARUDO</name>
<organism evidence="1">
    <name type="scientific">Arundo donax</name>
    <name type="common">Giant reed</name>
    <name type="synonym">Donax arundinaceus</name>
    <dbReference type="NCBI Taxonomy" id="35708"/>
    <lineage>
        <taxon>Eukaryota</taxon>
        <taxon>Viridiplantae</taxon>
        <taxon>Streptophyta</taxon>
        <taxon>Embryophyta</taxon>
        <taxon>Tracheophyta</taxon>
        <taxon>Spermatophyta</taxon>
        <taxon>Magnoliopsida</taxon>
        <taxon>Liliopsida</taxon>
        <taxon>Poales</taxon>
        <taxon>Poaceae</taxon>
        <taxon>PACMAD clade</taxon>
        <taxon>Arundinoideae</taxon>
        <taxon>Arundineae</taxon>
        <taxon>Arundo</taxon>
    </lineage>
</organism>
<dbReference type="EMBL" id="GBRH01195703">
    <property type="protein sequence ID" value="JAE02193.1"/>
    <property type="molecule type" value="Transcribed_RNA"/>
</dbReference>
<evidence type="ECO:0000313" key="1">
    <source>
        <dbReference type="EMBL" id="JAE02193.1"/>
    </source>
</evidence>
<proteinExistence type="predicted"/>